<keyword evidence="2" id="KW-0732">Signal</keyword>
<feature type="signal peptide" evidence="2">
    <location>
        <begin position="1"/>
        <end position="20"/>
    </location>
</feature>
<dbReference type="EMBL" id="CAJNDS010000247">
    <property type="protein sequence ID" value="CAE7033640.1"/>
    <property type="molecule type" value="Genomic_DNA"/>
</dbReference>
<proteinExistence type="predicted"/>
<evidence type="ECO:0000313" key="3">
    <source>
        <dbReference type="EMBL" id="CAE7033640.1"/>
    </source>
</evidence>
<organism evidence="3 4">
    <name type="scientific">Symbiodinium natans</name>
    <dbReference type="NCBI Taxonomy" id="878477"/>
    <lineage>
        <taxon>Eukaryota</taxon>
        <taxon>Sar</taxon>
        <taxon>Alveolata</taxon>
        <taxon>Dinophyceae</taxon>
        <taxon>Suessiales</taxon>
        <taxon>Symbiodiniaceae</taxon>
        <taxon>Symbiodinium</taxon>
    </lineage>
</organism>
<feature type="chain" id="PRO_5032464525" evidence="2">
    <location>
        <begin position="21"/>
        <end position="115"/>
    </location>
</feature>
<sequence>MFKKLTKFLALLAAVHQAAAQEEGLKADAESALETAPEVEATPVIPPTVPVSPPKAAKVSPPPAPPVQPVVSAARRLEEERAVAKEQLNRDFLDACRKFDKDTVEALLRQGRAKK</sequence>
<keyword evidence="4" id="KW-1185">Reference proteome</keyword>
<evidence type="ECO:0000256" key="2">
    <source>
        <dbReference type="SAM" id="SignalP"/>
    </source>
</evidence>
<evidence type="ECO:0000313" key="4">
    <source>
        <dbReference type="Proteomes" id="UP000604046"/>
    </source>
</evidence>
<evidence type="ECO:0000256" key="1">
    <source>
        <dbReference type="SAM" id="MobiDB-lite"/>
    </source>
</evidence>
<reference evidence="3" key="1">
    <citation type="submission" date="2021-02" db="EMBL/GenBank/DDBJ databases">
        <authorList>
            <person name="Dougan E. K."/>
            <person name="Rhodes N."/>
            <person name="Thang M."/>
            <person name="Chan C."/>
        </authorList>
    </citation>
    <scope>NUCLEOTIDE SEQUENCE</scope>
</reference>
<comment type="caution">
    <text evidence="3">The sequence shown here is derived from an EMBL/GenBank/DDBJ whole genome shotgun (WGS) entry which is preliminary data.</text>
</comment>
<dbReference type="AlphaFoldDB" id="A0A812IHC5"/>
<accession>A0A812IHC5</accession>
<protein>
    <submittedName>
        <fullName evidence="3">Uncharacterized protein</fullName>
    </submittedName>
</protein>
<gene>
    <name evidence="3" type="ORF">SNAT2548_LOCUS4022</name>
</gene>
<name>A0A812IHC5_9DINO</name>
<dbReference type="Proteomes" id="UP000604046">
    <property type="component" value="Unassembled WGS sequence"/>
</dbReference>
<feature type="region of interest" description="Disordered" evidence="1">
    <location>
        <begin position="29"/>
        <end position="67"/>
    </location>
</feature>
<feature type="compositionally biased region" description="Pro residues" evidence="1">
    <location>
        <begin position="44"/>
        <end position="53"/>
    </location>
</feature>